<geneLocation type="mitochondrion" evidence="1"/>
<proteinExistence type="predicted"/>
<gene>
    <name evidence="1" type="ORF">ABT39_MTgene2791</name>
</gene>
<protein>
    <submittedName>
        <fullName evidence="1">Uncharacterized protein</fullName>
    </submittedName>
</protein>
<accession>A0A124GNQ6</accession>
<evidence type="ECO:0000313" key="1">
    <source>
        <dbReference type="EMBL" id="KUM49566.1"/>
    </source>
</evidence>
<organism evidence="1">
    <name type="scientific">Picea glauca</name>
    <name type="common">White spruce</name>
    <name type="synonym">Pinus glauca</name>
    <dbReference type="NCBI Taxonomy" id="3330"/>
    <lineage>
        <taxon>Eukaryota</taxon>
        <taxon>Viridiplantae</taxon>
        <taxon>Streptophyta</taxon>
        <taxon>Embryophyta</taxon>
        <taxon>Tracheophyta</taxon>
        <taxon>Spermatophyta</taxon>
        <taxon>Pinopsida</taxon>
        <taxon>Pinidae</taxon>
        <taxon>Conifers I</taxon>
        <taxon>Pinales</taxon>
        <taxon>Pinaceae</taxon>
        <taxon>Picea</taxon>
    </lineage>
</organism>
<comment type="caution">
    <text evidence="1">The sequence shown here is derived from an EMBL/GenBank/DDBJ whole genome shotgun (WGS) entry which is preliminary data.</text>
</comment>
<sequence length="79" mass="9145">MVYGMYTSESPLHPFRFACARTIHSSTRFLYLSLVPITTDRKRCQFARKPPSSYWNLLGLTRSDLSRFLLHGGYSAVRN</sequence>
<dbReference type="EMBL" id="LKAM01000002">
    <property type="protein sequence ID" value="KUM49566.1"/>
    <property type="molecule type" value="Genomic_DNA"/>
</dbReference>
<reference evidence="1" key="1">
    <citation type="journal article" date="2015" name="Genome Biol. Evol.">
        <title>Organellar Genomes of White Spruce (Picea glauca): Assembly and Annotation.</title>
        <authorList>
            <person name="Jackman S.D."/>
            <person name="Warren R.L."/>
            <person name="Gibb E.A."/>
            <person name="Vandervalk B.P."/>
            <person name="Mohamadi H."/>
            <person name="Chu J."/>
            <person name="Raymond A."/>
            <person name="Pleasance S."/>
            <person name="Coope R."/>
            <person name="Wildung M.R."/>
            <person name="Ritland C.E."/>
            <person name="Bousquet J."/>
            <person name="Jones S.J."/>
            <person name="Bohlmann J."/>
            <person name="Birol I."/>
        </authorList>
    </citation>
    <scope>NUCLEOTIDE SEQUENCE [LARGE SCALE GENOMIC DNA]</scope>
    <source>
        <tissue evidence="1">Flushing bud</tissue>
    </source>
</reference>
<name>A0A124GNQ6_PICGL</name>
<keyword evidence="1" id="KW-0496">Mitochondrion</keyword>
<dbReference type="AlphaFoldDB" id="A0A124GNQ6"/>